<comment type="subunit">
    <text evidence="7">Heterotetramer of two alpha and two beta subunits.</text>
</comment>
<feature type="binding site" evidence="7">
    <location>
        <position position="46"/>
    </location>
    <ligand>
        <name>ATP</name>
        <dbReference type="ChEBI" id="CHEBI:30616"/>
    </ligand>
</feature>
<dbReference type="FunFam" id="3.30.470.20:FF:000002">
    <property type="entry name" value="Succinate--CoA ligase [ADP-forming] subunit beta"/>
    <property type="match status" value="1"/>
</dbReference>
<dbReference type="Gene3D" id="3.30.1490.20">
    <property type="entry name" value="ATP-grasp fold, A domain"/>
    <property type="match status" value="1"/>
</dbReference>
<protein>
    <recommendedName>
        <fullName evidence="7">Succinate--CoA ligase [ADP-forming] subunit beta</fullName>
        <ecNumber evidence="7">6.2.1.5</ecNumber>
    </recommendedName>
    <alternativeName>
        <fullName evidence="7">Succinyl-CoA synthetase subunit beta</fullName>
        <shortName evidence="7">SCS-beta</shortName>
    </alternativeName>
</protein>
<dbReference type="Pfam" id="PF08442">
    <property type="entry name" value="ATP-grasp_2"/>
    <property type="match status" value="1"/>
</dbReference>
<dbReference type="Pfam" id="PF00549">
    <property type="entry name" value="Ligase_CoA"/>
    <property type="match status" value="1"/>
</dbReference>
<feature type="binding site" evidence="7">
    <location>
        <begin position="321"/>
        <end position="323"/>
    </location>
    <ligand>
        <name>substrate</name>
        <note>ligand shared with subunit alpha</note>
    </ligand>
</feature>
<dbReference type="PROSITE" id="PS01217">
    <property type="entry name" value="SUCCINYL_COA_LIG_3"/>
    <property type="match status" value="1"/>
</dbReference>
<feature type="domain" description="ATP-grasp fold succinyl-CoA synthetase-type" evidence="9">
    <location>
        <begin position="2"/>
        <end position="202"/>
    </location>
</feature>
<comment type="catalytic activity">
    <reaction evidence="7">
        <text>succinate + ATP + CoA = succinyl-CoA + ADP + phosphate</text>
        <dbReference type="Rhea" id="RHEA:17661"/>
        <dbReference type="ChEBI" id="CHEBI:30031"/>
        <dbReference type="ChEBI" id="CHEBI:30616"/>
        <dbReference type="ChEBI" id="CHEBI:43474"/>
        <dbReference type="ChEBI" id="CHEBI:57287"/>
        <dbReference type="ChEBI" id="CHEBI:57292"/>
        <dbReference type="ChEBI" id="CHEBI:456216"/>
        <dbReference type="EC" id="6.2.1.5"/>
    </reaction>
</comment>
<dbReference type="EMBL" id="PDKN01000002">
    <property type="protein sequence ID" value="RXJ60312.1"/>
    <property type="molecule type" value="Genomic_DNA"/>
</dbReference>
<dbReference type="SUPFAM" id="SSF52210">
    <property type="entry name" value="Succinyl-CoA synthetase domains"/>
    <property type="match status" value="1"/>
</dbReference>
<dbReference type="InterPro" id="IPR013650">
    <property type="entry name" value="ATP-grasp_succ-CoA_synth-type"/>
</dbReference>
<dbReference type="EC" id="6.2.1.5" evidence="7"/>
<dbReference type="InterPro" id="IPR013815">
    <property type="entry name" value="ATP_grasp_subdomain_1"/>
</dbReference>
<dbReference type="AlphaFoldDB" id="A0A4Q0XSL8"/>
<dbReference type="PIRSF" id="PIRSF001554">
    <property type="entry name" value="SucCS_beta"/>
    <property type="match status" value="1"/>
</dbReference>
<dbReference type="Proteomes" id="UP000290657">
    <property type="component" value="Unassembled WGS sequence"/>
</dbReference>
<comment type="catalytic activity">
    <reaction evidence="7">
        <text>GTP + succinate + CoA = succinyl-CoA + GDP + phosphate</text>
        <dbReference type="Rhea" id="RHEA:22120"/>
        <dbReference type="ChEBI" id="CHEBI:30031"/>
        <dbReference type="ChEBI" id="CHEBI:37565"/>
        <dbReference type="ChEBI" id="CHEBI:43474"/>
        <dbReference type="ChEBI" id="CHEBI:57287"/>
        <dbReference type="ChEBI" id="CHEBI:57292"/>
        <dbReference type="ChEBI" id="CHEBI:58189"/>
    </reaction>
</comment>
<dbReference type="FunFam" id="3.40.50.261:FF:000001">
    <property type="entry name" value="Succinate--CoA ligase [ADP-forming] subunit beta"/>
    <property type="match status" value="1"/>
</dbReference>
<proteinExistence type="inferred from homology"/>
<keyword evidence="6 7" id="KW-0460">Magnesium</keyword>
<evidence type="ECO:0000256" key="2">
    <source>
        <dbReference type="ARBA" id="ARBA00022532"/>
    </source>
</evidence>
<keyword evidence="5 7" id="KW-0547">Nucleotide-binding</keyword>
<evidence type="ECO:0000256" key="7">
    <source>
        <dbReference type="HAMAP-Rule" id="MF_00558"/>
    </source>
</evidence>
<feature type="binding site" evidence="7">
    <location>
        <position position="99"/>
    </location>
    <ligand>
        <name>ATP</name>
        <dbReference type="ChEBI" id="CHEBI:30616"/>
    </ligand>
</feature>
<dbReference type="PANTHER" id="PTHR11815">
    <property type="entry name" value="SUCCINYL-COA SYNTHETASE BETA CHAIN"/>
    <property type="match status" value="1"/>
</dbReference>
<evidence type="ECO:0000259" key="8">
    <source>
        <dbReference type="Pfam" id="PF00549"/>
    </source>
</evidence>
<feature type="binding site" evidence="7">
    <location>
        <begin position="53"/>
        <end position="55"/>
    </location>
    <ligand>
        <name>ATP</name>
        <dbReference type="ChEBI" id="CHEBI:30616"/>
    </ligand>
</feature>
<dbReference type="GO" id="GO:0006099">
    <property type="term" value="P:tricarboxylic acid cycle"/>
    <property type="evidence" value="ECO:0007669"/>
    <property type="project" value="UniProtKB-UniRule"/>
</dbReference>
<keyword evidence="11" id="KW-1185">Reference proteome</keyword>
<reference evidence="10 11" key="1">
    <citation type="submission" date="2017-10" db="EMBL/GenBank/DDBJ databases">
        <title>Genomics of the genus Arcobacter.</title>
        <authorList>
            <person name="Perez-Cataluna A."/>
            <person name="Figueras M.J."/>
        </authorList>
    </citation>
    <scope>NUCLEOTIDE SEQUENCE [LARGE SCALE GENOMIC DNA]</scope>
    <source>
        <strain evidence="10 11">CECT 8987</strain>
    </source>
</reference>
<keyword evidence="2 7" id="KW-0816">Tricarboxylic acid cycle</keyword>
<comment type="cofactor">
    <cofactor evidence="7">
        <name>Mg(2+)</name>
        <dbReference type="ChEBI" id="CHEBI:18420"/>
    </cofactor>
    <text evidence="7">Binds 1 Mg(2+) ion per subunit.</text>
</comment>
<evidence type="ECO:0000256" key="4">
    <source>
        <dbReference type="ARBA" id="ARBA00022723"/>
    </source>
</evidence>
<comment type="similarity">
    <text evidence="1 7">Belongs to the succinate/malate CoA ligase beta subunit family.</text>
</comment>
<dbReference type="InterPro" id="IPR005809">
    <property type="entry name" value="Succ_CoA_ligase-like_bsu"/>
</dbReference>
<evidence type="ECO:0000313" key="10">
    <source>
        <dbReference type="EMBL" id="RXJ60312.1"/>
    </source>
</evidence>
<dbReference type="RefSeq" id="WP_128995661.1">
    <property type="nucleotide sequence ID" value="NZ_PDKN01000002.1"/>
</dbReference>
<dbReference type="Gene3D" id="3.40.50.261">
    <property type="entry name" value="Succinyl-CoA synthetase domains"/>
    <property type="match status" value="1"/>
</dbReference>
<dbReference type="GO" id="GO:0004775">
    <property type="term" value="F:succinate-CoA ligase (ADP-forming) activity"/>
    <property type="evidence" value="ECO:0007669"/>
    <property type="project" value="UniProtKB-UniRule"/>
</dbReference>
<dbReference type="PANTHER" id="PTHR11815:SF10">
    <property type="entry name" value="SUCCINATE--COA LIGASE [GDP-FORMING] SUBUNIT BETA, MITOCHONDRIAL"/>
    <property type="match status" value="1"/>
</dbReference>
<dbReference type="GO" id="GO:0006104">
    <property type="term" value="P:succinyl-CoA metabolic process"/>
    <property type="evidence" value="ECO:0007669"/>
    <property type="project" value="TreeGrafter"/>
</dbReference>
<name>A0A4Q0XSL8_9BACT</name>
<comment type="caution">
    <text evidence="10">The sequence shown here is derived from an EMBL/GenBank/DDBJ whole genome shotgun (WGS) entry which is preliminary data.</text>
</comment>
<evidence type="ECO:0000313" key="11">
    <source>
        <dbReference type="Proteomes" id="UP000290657"/>
    </source>
</evidence>
<feature type="domain" description="ATP-citrate synthase/succinyl-CoA ligase C-terminal" evidence="8">
    <location>
        <begin position="262"/>
        <end position="367"/>
    </location>
</feature>
<sequence length="388" mass="42471">MNIHEYQAKQIFHKYYLPTPKGFVANSINETIQCAKKLGGKKWVLKAQVHTGGRGKAGGIKIANSLEEVKIYANELLGMRLITKQTGPEGKLVTKIYIEEGVNIQYEAYLGITLDRNIEMPVMMGSREGGVEIEKVAAENPKAIKKIPIDPTVGFQDFHGRELAFELGIFKEDMQAFIKFAKTLYRIYVEDDAELIEINPLVKTDENNFLALDGKMGLDDSALFRHDDIEAMRDISQENKAEVEAKEYGLSYVKLDGNVGCMVNGAGLAMATMDIINYEGGLPANFLDVGGGASAQSVAKGFELILKDENVKSIFVNIFAGIVRCDRIANGILEATQNIEVNVPIIVRLDGTNAKEASEILKSANISNIIVAHSLEDGAQKAVQAAKA</sequence>
<evidence type="ECO:0000256" key="5">
    <source>
        <dbReference type="ARBA" id="ARBA00022741"/>
    </source>
</evidence>
<evidence type="ECO:0000256" key="3">
    <source>
        <dbReference type="ARBA" id="ARBA00022598"/>
    </source>
</evidence>
<dbReference type="NCBIfam" id="NF001913">
    <property type="entry name" value="PRK00696.1"/>
    <property type="match status" value="1"/>
</dbReference>
<feature type="binding site" evidence="7">
    <location>
        <position position="213"/>
    </location>
    <ligand>
        <name>Mg(2+)</name>
        <dbReference type="ChEBI" id="CHEBI:18420"/>
    </ligand>
</feature>
<dbReference type="GO" id="GO:0005829">
    <property type="term" value="C:cytosol"/>
    <property type="evidence" value="ECO:0007669"/>
    <property type="project" value="TreeGrafter"/>
</dbReference>
<comment type="pathway">
    <text evidence="7">Carbohydrate metabolism; tricarboxylic acid cycle; succinate from succinyl-CoA (ligase route): step 1/1.</text>
</comment>
<dbReference type="OrthoDB" id="9802602at2"/>
<feature type="binding site" evidence="7">
    <location>
        <position position="199"/>
    </location>
    <ligand>
        <name>Mg(2+)</name>
        <dbReference type="ChEBI" id="CHEBI:18420"/>
    </ligand>
</feature>
<evidence type="ECO:0000259" key="9">
    <source>
        <dbReference type="Pfam" id="PF08442"/>
    </source>
</evidence>
<feature type="binding site" evidence="7">
    <location>
        <position position="264"/>
    </location>
    <ligand>
        <name>substrate</name>
        <note>ligand shared with subunit alpha</note>
    </ligand>
</feature>
<dbReference type="InterPro" id="IPR017866">
    <property type="entry name" value="Succ-CoA_synthase_bsu_CS"/>
</dbReference>
<dbReference type="UniPathway" id="UPA00223">
    <property type="reaction ID" value="UER00999"/>
</dbReference>
<keyword evidence="4 7" id="KW-0479">Metal-binding</keyword>
<dbReference type="InterPro" id="IPR016102">
    <property type="entry name" value="Succinyl-CoA_synth-like"/>
</dbReference>
<dbReference type="GO" id="GO:0005524">
    <property type="term" value="F:ATP binding"/>
    <property type="evidence" value="ECO:0007669"/>
    <property type="project" value="UniProtKB-UniRule"/>
</dbReference>
<dbReference type="GO" id="GO:0042709">
    <property type="term" value="C:succinate-CoA ligase complex"/>
    <property type="evidence" value="ECO:0007669"/>
    <property type="project" value="TreeGrafter"/>
</dbReference>
<dbReference type="NCBIfam" id="TIGR01016">
    <property type="entry name" value="sucCoAbeta"/>
    <property type="match status" value="1"/>
</dbReference>
<evidence type="ECO:0000256" key="6">
    <source>
        <dbReference type="ARBA" id="ARBA00022842"/>
    </source>
</evidence>
<gene>
    <name evidence="7" type="primary">sucC</name>
    <name evidence="10" type="ORF">CRV04_04740</name>
</gene>
<keyword evidence="3 7" id="KW-0436">Ligase</keyword>
<accession>A0A4Q0XSL8</accession>
<comment type="function">
    <text evidence="7">Succinyl-CoA synthetase functions in the citric acid cycle (TCA), coupling the hydrolysis of succinyl-CoA to the synthesis of either ATP or GTP and thus represents the only step of substrate-level phosphorylation in the TCA. The beta subunit provides nucleotide specificity of the enzyme and binds the substrate succinate, while the binding sites for coenzyme A and phosphate are found in the alpha subunit.</text>
</comment>
<dbReference type="InterPro" id="IPR005811">
    <property type="entry name" value="SUCC_ACL_C"/>
</dbReference>
<dbReference type="GO" id="GO:0000287">
    <property type="term" value="F:magnesium ion binding"/>
    <property type="evidence" value="ECO:0007669"/>
    <property type="project" value="UniProtKB-UniRule"/>
</dbReference>
<feature type="binding site" evidence="7">
    <location>
        <position position="102"/>
    </location>
    <ligand>
        <name>ATP</name>
        <dbReference type="ChEBI" id="CHEBI:30616"/>
    </ligand>
</feature>
<dbReference type="Gene3D" id="3.30.470.20">
    <property type="entry name" value="ATP-grasp fold, B domain"/>
    <property type="match status" value="1"/>
</dbReference>
<feature type="binding site" evidence="7">
    <location>
        <position position="107"/>
    </location>
    <ligand>
        <name>ATP</name>
        <dbReference type="ChEBI" id="CHEBI:30616"/>
    </ligand>
</feature>
<keyword evidence="7" id="KW-0067">ATP-binding</keyword>
<dbReference type="FunFam" id="3.30.1490.20:FF:000002">
    <property type="entry name" value="Succinate--CoA ligase [ADP-forming] subunit beta"/>
    <property type="match status" value="1"/>
</dbReference>
<dbReference type="GO" id="GO:0004776">
    <property type="term" value="F:succinate-CoA ligase (GDP-forming) activity"/>
    <property type="evidence" value="ECO:0007669"/>
    <property type="project" value="RHEA"/>
</dbReference>
<dbReference type="HAMAP" id="MF_00558">
    <property type="entry name" value="Succ_CoA_beta"/>
    <property type="match status" value="1"/>
</dbReference>
<evidence type="ECO:0000256" key="1">
    <source>
        <dbReference type="ARBA" id="ARBA00009182"/>
    </source>
</evidence>
<organism evidence="10 11">
    <name type="scientific">Candidatus Marinarcus aquaticus</name>
    <dbReference type="NCBI Taxonomy" id="2044504"/>
    <lineage>
        <taxon>Bacteria</taxon>
        <taxon>Pseudomonadati</taxon>
        <taxon>Campylobacterota</taxon>
        <taxon>Epsilonproteobacteria</taxon>
        <taxon>Campylobacterales</taxon>
        <taxon>Arcobacteraceae</taxon>
        <taxon>Candidatus Marinarcus</taxon>
    </lineage>
</organism>
<dbReference type="SUPFAM" id="SSF56059">
    <property type="entry name" value="Glutathione synthetase ATP-binding domain-like"/>
    <property type="match status" value="1"/>
</dbReference>